<dbReference type="EMBL" id="PKPP01001632">
    <property type="protein sequence ID" value="PWA81115.1"/>
    <property type="molecule type" value="Genomic_DNA"/>
</dbReference>
<evidence type="ECO:0000313" key="3">
    <source>
        <dbReference type="EMBL" id="PWA81115.1"/>
    </source>
</evidence>
<gene>
    <name evidence="3" type="ORF">CTI12_AA178990</name>
</gene>
<feature type="transmembrane region" description="Helical" evidence="2">
    <location>
        <begin position="214"/>
        <end position="234"/>
    </location>
</feature>
<keyword evidence="4" id="KW-1185">Reference proteome</keyword>
<comment type="caution">
    <text evidence="3">The sequence shown here is derived from an EMBL/GenBank/DDBJ whole genome shotgun (WGS) entry which is preliminary data.</text>
</comment>
<name>A0A2U1P5R9_ARTAN</name>
<keyword evidence="2" id="KW-0472">Membrane</keyword>
<evidence type="ECO:0000313" key="4">
    <source>
        <dbReference type="Proteomes" id="UP000245207"/>
    </source>
</evidence>
<keyword evidence="2" id="KW-0812">Transmembrane</keyword>
<organism evidence="3 4">
    <name type="scientific">Artemisia annua</name>
    <name type="common">Sweet wormwood</name>
    <dbReference type="NCBI Taxonomy" id="35608"/>
    <lineage>
        <taxon>Eukaryota</taxon>
        <taxon>Viridiplantae</taxon>
        <taxon>Streptophyta</taxon>
        <taxon>Embryophyta</taxon>
        <taxon>Tracheophyta</taxon>
        <taxon>Spermatophyta</taxon>
        <taxon>Magnoliopsida</taxon>
        <taxon>eudicotyledons</taxon>
        <taxon>Gunneridae</taxon>
        <taxon>Pentapetalae</taxon>
        <taxon>asterids</taxon>
        <taxon>campanulids</taxon>
        <taxon>Asterales</taxon>
        <taxon>Asteraceae</taxon>
        <taxon>Asteroideae</taxon>
        <taxon>Anthemideae</taxon>
        <taxon>Artemisiinae</taxon>
        <taxon>Artemisia</taxon>
    </lineage>
</organism>
<feature type="region of interest" description="Disordered" evidence="1">
    <location>
        <begin position="118"/>
        <end position="166"/>
    </location>
</feature>
<protein>
    <submittedName>
        <fullName evidence="3">Uncharacterized protein</fullName>
    </submittedName>
</protein>
<feature type="compositionally biased region" description="Low complexity" evidence="1">
    <location>
        <begin position="119"/>
        <end position="137"/>
    </location>
</feature>
<dbReference type="PANTHER" id="PTHR37610:SF40">
    <property type="entry name" value="OS01G0909600 PROTEIN"/>
    <property type="match status" value="1"/>
</dbReference>
<evidence type="ECO:0000256" key="2">
    <source>
        <dbReference type="SAM" id="Phobius"/>
    </source>
</evidence>
<dbReference type="Proteomes" id="UP000245207">
    <property type="component" value="Unassembled WGS sequence"/>
</dbReference>
<dbReference type="AlphaFoldDB" id="A0A2U1P5R9"/>
<keyword evidence="2" id="KW-1133">Transmembrane helix</keyword>
<sequence length="235" mass="26205">MSSSTVNENLTNHNQEPNMVNDPLHLASSDHPGMNLTNTLFTDLWKELEERYGQSNGPLIYHVERELSKVSQGNSTIAAYFNKLKRFWDELHSLNGVPMCSCGKMRECTCEKIIDDDCSSSSPVPNNPTSSSNPVSSTHEEVLSTPATNSTETNNHEDIPLVVPTSDVPINDSIPVRRSSRTVTQPTWLKDFVTTKHRAVHARIDTPNRIKLQLLPLLNLIMANSICFFYAAVIA</sequence>
<accession>A0A2U1P5R9</accession>
<reference evidence="3 4" key="1">
    <citation type="journal article" date="2018" name="Mol. Plant">
        <title>The genome of Artemisia annua provides insight into the evolution of Asteraceae family and artemisinin biosynthesis.</title>
        <authorList>
            <person name="Shen Q."/>
            <person name="Zhang L."/>
            <person name="Liao Z."/>
            <person name="Wang S."/>
            <person name="Yan T."/>
            <person name="Shi P."/>
            <person name="Liu M."/>
            <person name="Fu X."/>
            <person name="Pan Q."/>
            <person name="Wang Y."/>
            <person name="Lv Z."/>
            <person name="Lu X."/>
            <person name="Zhang F."/>
            <person name="Jiang W."/>
            <person name="Ma Y."/>
            <person name="Chen M."/>
            <person name="Hao X."/>
            <person name="Li L."/>
            <person name="Tang Y."/>
            <person name="Lv G."/>
            <person name="Zhou Y."/>
            <person name="Sun X."/>
            <person name="Brodelius P.E."/>
            <person name="Rose J.K.C."/>
            <person name="Tang K."/>
        </authorList>
    </citation>
    <scope>NUCLEOTIDE SEQUENCE [LARGE SCALE GENOMIC DNA]</scope>
    <source>
        <strain evidence="4">cv. Huhao1</strain>
        <tissue evidence="3">Leaf</tissue>
    </source>
</reference>
<dbReference type="OrthoDB" id="5544992at2759"/>
<dbReference type="PANTHER" id="PTHR37610">
    <property type="entry name" value="CCHC-TYPE DOMAIN-CONTAINING PROTEIN"/>
    <property type="match status" value="1"/>
</dbReference>
<proteinExistence type="predicted"/>
<evidence type="ECO:0000256" key="1">
    <source>
        <dbReference type="SAM" id="MobiDB-lite"/>
    </source>
</evidence>